<dbReference type="GO" id="GO:0005525">
    <property type="term" value="F:GTP binding"/>
    <property type="evidence" value="ECO:0007669"/>
    <property type="project" value="InterPro"/>
</dbReference>
<dbReference type="GO" id="GO:0016787">
    <property type="term" value="F:hydrolase activity"/>
    <property type="evidence" value="ECO:0007669"/>
    <property type="project" value="UniProtKB-KW"/>
</dbReference>
<dbReference type="Proteomes" id="UP000823399">
    <property type="component" value="Unassembled WGS sequence"/>
</dbReference>
<gene>
    <name evidence="3" type="ORF">F5147DRAFT_665513</name>
</gene>
<protein>
    <submittedName>
        <fullName evidence="3">P-loop containing nucleoside triphosphate hydrolase protein</fullName>
    </submittedName>
</protein>
<dbReference type="InterPro" id="IPR027417">
    <property type="entry name" value="P-loop_NTPase"/>
</dbReference>
<reference evidence="3" key="1">
    <citation type="journal article" date="2020" name="New Phytol.">
        <title>Comparative genomics reveals dynamic genome evolution in host specialist ectomycorrhizal fungi.</title>
        <authorList>
            <person name="Lofgren L.A."/>
            <person name="Nguyen N.H."/>
            <person name="Vilgalys R."/>
            <person name="Ruytinx J."/>
            <person name="Liao H.L."/>
            <person name="Branco S."/>
            <person name="Kuo A."/>
            <person name="LaButti K."/>
            <person name="Lipzen A."/>
            <person name="Andreopoulos W."/>
            <person name="Pangilinan J."/>
            <person name="Riley R."/>
            <person name="Hundley H."/>
            <person name="Na H."/>
            <person name="Barry K."/>
            <person name="Grigoriev I.V."/>
            <person name="Stajich J.E."/>
            <person name="Kennedy P.G."/>
        </authorList>
    </citation>
    <scope>NUCLEOTIDE SEQUENCE</scope>
    <source>
        <strain evidence="3">FC423</strain>
    </source>
</reference>
<dbReference type="InterPro" id="IPR006073">
    <property type="entry name" value="GTP-bd"/>
</dbReference>
<dbReference type="RefSeq" id="XP_041299656.1">
    <property type="nucleotide sequence ID" value="XM_041435116.1"/>
</dbReference>
<name>A0A9P7FK39_9AGAM</name>
<proteinExistence type="predicted"/>
<evidence type="ECO:0000313" key="4">
    <source>
        <dbReference type="Proteomes" id="UP000823399"/>
    </source>
</evidence>
<dbReference type="AlphaFoldDB" id="A0A9P7FK39"/>
<keyword evidence="4" id="KW-1185">Reference proteome</keyword>
<dbReference type="SUPFAM" id="SSF52540">
    <property type="entry name" value="P-loop containing nucleoside triphosphate hydrolases"/>
    <property type="match status" value="1"/>
</dbReference>
<dbReference type="Gene3D" id="3.40.50.300">
    <property type="entry name" value="P-loop containing nucleotide triphosphate hydrolases"/>
    <property type="match status" value="1"/>
</dbReference>
<dbReference type="Pfam" id="PF01926">
    <property type="entry name" value="MMR_HSR1"/>
    <property type="match status" value="1"/>
</dbReference>
<sequence length="305" mass="34712">MPGKKWKERKNTMKDGDVILKDRRPNDIIIPVMGPTGVGKSTFINTACGKEVTAVGHDLKSCTASIQHAICECPSDPSRRVILVDTPGFDDTYVDDSEILRRIAVWLASSYGDNMKLSGILYFHDISQTRMFGTSRKNLDMFRRLCGKDAEKNVVLVTTKWSEVQEEVGKRREQQLKSSFWQEMIQHGSQVARFHEPNLPESAWDVLEPILANRAEAVAVRIQQELVDLGRLIPETDAGNALRASLQELAATHKRNIEGLKGKVREDEQRRRLKETEKEVYELLKQIRELKVPFGRRLKNLFGLS</sequence>
<keyword evidence="1" id="KW-0175">Coiled coil</keyword>
<evidence type="ECO:0000259" key="2">
    <source>
        <dbReference type="Pfam" id="PF01926"/>
    </source>
</evidence>
<feature type="coiled-coil region" evidence="1">
    <location>
        <begin position="243"/>
        <end position="286"/>
    </location>
</feature>
<dbReference type="OrthoDB" id="8954335at2759"/>
<feature type="domain" description="G" evidence="2">
    <location>
        <begin position="32"/>
        <end position="128"/>
    </location>
</feature>
<evidence type="ECO:0000256" key="1">
    <source>
        <dbReference type="SAM" id="Coils"/>
    </source>
</evidence>
<dbReference type="CDD" id="cd00882">
    <property type="entry name" value="Ras_like_GTPase"/>
    <property type="match status" value="1"/>
</dbReference>
<comment type="caution">
    <text evidence="3">The sequence shown here is derived from an EMBL/GenBank/DDBJ whole genome shotgun (WGS) entry which is preliminary data.</text>
</comment>
<keyword evidence="3" id="KW-0378">Hydrolase</keyword>
<dbReference type="EMBL" id="JABBWM010000002">
    <property type="protein sequence ID" value="KAG2119830.1"/>
    <property type="molecule type" value="Genomic_DNA"/>
</dbReference>
<evidence type="ECO:0000313" key="3">
    <source>
        <dbReference type="EMBL" id="KAG2119830.1"/>
    </source>
</evidence>
<organism evidence="3 4">
    <name type="scientific">Suillus discolor</name>
    <dbReference type="NCBI Taxonomy" id="1912936"/>
    <lineage>
        <taxon>Eukaryota</taxon>
        <taxon>Fungi</taxon>
        <taxon>Dikarya</taxon>
        <taxon>Basidiomycota</taxon>
        <taxon>Agaricomycotina</taxon>
        <taxon>Agaricomycetes</taxon>
        <taxon>Agaricomycetidae</taxon>
        <taxon>Boletales</taxon>
        <taxon>Suillineae</taxon>
        <taxon>Suillaceae</taxon>
        <taxon>Suillus</taxon>
    </lineage>
</organism>
<accession>A0A9P7FK39</accession>
<dbReference type="GeneID" id="64697375"/>